<reference evidence="1 2" key="1">
    <citation type="submission" date="2018-09" db="EMBL/GenBank/DDBJ databases">
        <title>YIM PH21274 draft genome.</title>
        <authorList>
            <person name="Miao C."/>
        </authorList>
    </citation>
    <scope>NUCLEOTIDE SEQUENCE [LARGE SCALE GENOMIC DNA]</scope>
    <source>
        <strain evidence="1 2">YIM PH 21724</strain>
    </source>
</reference>
<evidence type="ECO:0000313" key="2">
    <source>
        <dbReference type="Proteomes" id="UP000266677"/>
    </source>
</evidence>
<dbReference type="Pfam" id="PF20062">
    <property type="entry name" value="DUF6461"/>
    <property type="match status" value="1"/>
</dbReference>
<comment type="caution">
    <text evidence="1">The sequence shown here is derived from an EMBL/GenBank/DDBJ whole genome shotgun (WGS) entry which is preliminary data.</text>
</comment>
<dbReference type="AlphaFoldDB" id="A0A3A4KIL1"/>
<dbReference type="EMBL" id="QZFU01000023">
    <property type="protein sequence ID" value="RJO73523.1"/>
    <property type="molecule type" value="Genomic_DNA"/>
</dbReference>
<organism evidence="1 2">
    <name type="scientific">Nocardia panacis</name>
    <dbReference type="NCBI Taxonomy" id="2340916"/>
    <lineage>
        <taxon>Bacteria</taxon>
        <taxon>Bacillati</taxon>
        <taxon>Actinomycetota</taxon>
        <taxon>Actinomycetes</taxon>
        <taxon>Mycobacteriales</taxon>
        <taxon>Nocardiaceae</taxon>
        <taxon>Nocardia</taxon>
    </lineage>
</organism>
<gene>
    <name evidence="1" type="ORF">D5S18_20155</name>
</gene>
<evidence type="ECO:0000313" key="1">
    <source>
        <dbReference type="EMBL" id="RJO73523.1"/>
    </source>
</evidence>
<keyword evidence="2" id="KW-1185">Reference proteome</keyword>
<dbReference type="Proteomes" id="UP000266677">
    <property type="component" value="Unassembled WGS sequence"/>
</dbReference>
<name>A0A3A4KIL1_9NOCA</name>
<accession>A0A3A4KIL1</accession>
<dbReference type="InterPro" id="IPR045592">
    <property type="entry name" value="DUF6461"/>
</dbReference>
<sequence length="177" mass="19025">MIRVRGEGTDVLTVAGLLVEGGLNVDDLRLLPGSPNVSNRAATGAEVFSRGAGFETDYALAVLENWTVVTNSSLRGMVDEQVSRDLSRGRRVFAFVSYGANATHGFAWFVNGALVRAIFYEDFTLLGTEGDPLTEETLLDQPGDGRFVFGMMSLLTGVHLGDLVDAPYRVLVTNHAG</sequence>
<protein>
    <submittedName>
        <fullName evidence="1">Uncharacterized protein</fullName>
    </submittedName>
</protein>
<proteinExistence type="predicted"/>